<feature type="region of interest" description="Disordered" evidence="1">
    <location>
        <begin position="122"/>
        <end position="172"/>
    </location>
</feature>
<reference evidence="3" key="1">
    <citation type="submission" date="2015-12" db="EMBL/GenBank/DDBJ databases">
        <title>Update maize B73 reference genome by single molecule sequencing technologies.</title>
        <authorList>
            <consortium name="Maize Genome Sequencing Project"/>
            <person name="Ware D."/>
        </authorList>
    </citation>
    <scope>NUCLEOTIDE SEQUENCE</scope>
    <source>
        <tissue evidence="3">Seedling</tissue>
    </source>
</reference>
<dbReference type="EMBL" id="CM000781">
    <property type="protein sequence ID" value="AQK69139.1"/>
    <property type="molecule type" value="Genomic_DNA"/>
</dbReference>
<dbReference type="InParanoid" id="A0A1D6H2S6"/>
<sequence length="217" mass="24432">MGSMFLLGMLSAELLLNLLISGTSFVTYFGFEQHGHNIADAKKDDPLGLQHLALCHARYRPNDNAVEYGDNKNYLCRNRFNEYFDDAWVEQTWWADNCDCVIVQHKHPSRDVDYDDEDLAAPVLHANPRTTSTNETKRAATRGRLQASPSFSPPLTHHHHQRRGSERSTASQGLAGQLHCAMAAMADLYDEDKGPSLKSQQSCPGLRLKLAIEIFNY</sequence>
<gene>
    <name evidence="3" type="ORF">ZEAMMB73_Zm00001d015573</name>
</gene>
<keyword evidence="2" id="KW-0732">Signal</keyword>
<proteinExistence type="predicted"/>
<evidence type="ECO:0000256" key="2">
    <source>
        <dbReference type="SAM" id="SignalP"/>
    </source>
</evidence>
<evidence type="ECO:0000256" key="1">
    <source>
        <dbReference type="SAM" id="MobiDB-lite"/>
    </source>
</evidence>
<feature type="chain" id="PRO_5010804672" evidence="2">
    <location>
        <begin position="25"/>
        <end position="217"/>
    </location>
</feature>
<dbReference type="IntAct" id="A0A1D6H2S6">
    <property type="interactions" value="31"/>
</dbReference>
<dbReference type="AlphaFoldDB" id="A0A1D6H2S6"/>
<organism evidence="3">
    <name type="scientific">Zea mays</name>
    <name type="common">Maize</name>
    <dbReference type="NCBI Taxonomy" id="4577"/>
    <lineage>
        <taxon>Eukaryota</taxon>
        <taxon>Viridiplantae</taxon>
        <taxon>Streptophyta</taxon>
        <taxon>Embryophyta</taxon>
        <taxon>Tracheophyta</taxon>
        <taxon>Spermatophyta</taxon>
        <taxon>Magnoliopsida</taxon>
        <taxon>Liliopsida</taxon>
        <taxon>Poales</taxon>
        <taxon>Poaceae</taxon>
        <taxon>PACMAD clade</taxon>
        <taxon>Panicoideae</taxon>
        <taxon>Andropogonodae</taxon>
        <taxon>Andropogoneae</taxon>
        <taxon>Tripsacinae</taxon>
        <taxon>Zea</taxon>
    </lineage>
</organism>
<name>A0A1D6H2S6_MAIZE</name>
<protein>
    <submittedName>
        <fullName evidence="3">Uncharacterized protein</fullName>
    </submittedName>
</protein>
<dbReference type="ExpressionAtlas" id="A0A1D6H2S6">
    <property type="expression patterns" value="baseline and differential"/>
</dbReference>
<accession>A0A1D6H2S6</accession>
<evidence type="ECO:0000313" key="3">
    <source>
        <dbReference type="EMBL" id="AQK69139.1"/>
    </source>
</evidence>
<feature type="signal peptide" evidence="2">
    <location>
        <begin position="1"/>
        <end position="24"/>
    </location>
</feature>